<evidence type="ECO:0000256" key="2">
    <source>
        <dbReference type="SAM" id="SignalP"/>
    </source>
</evidence>
<reference evidence="3 4" key="1">
    <citation type="submission" date="2019-08" db="EMBL/GenBank/DDBJ databases">
        <title>Deep-cultivation of Planctomycetes and their phenomic and genomic characterization uncovers novel biology.</title>
        <authorList>
            <person name="Wiegand S."/>
            <person name="Jogler M."/>
            <person name="Boedeker C."/>
            <person name="Pinto D."/>
            <person name="Vollmers J."/>
            <person name="Rivas-Marin E."/>
            <person name="Kohn T."/>
            <person name="Peeters S.H."/>
            <person name="Heuer A."/>
            <person name="Rast P."/>
            <person name="Oberbeckmann S."/>
            <person name="Bunk B."/>
            <person name="Jeske O."/>
            <person name="Meyerdierks A."/>
            <person name="Storesund J.E."/>
            <person name="Kallscheuer N."/>
            <person name="Luecker S."/>
            <person name="Lage O.M."/>
            <person name="Pohl T."/>
            <person name="Merkel B.J."/>
            <person name="Hornburger P."/>
            <person name="Mueller R.-W."/>
            <person name="Bruemmer F."/>
            <person name="Labrenz M."/>
            <person name="Spormann A.M."/>
            <person name="Op den Camp H."/>
            <person name="Overmann J."/>
            <person name="Amann R."/>
            <person name="Jetten M.S.M."/>
            <person name="Mascher T."/>
            <person name="Medema M.H."/>
            <person name="Devos D.P."/>
            <person name="Kaster A.-K."/>
            <person name="Ovreas L."/>
            <person name="Rohde M."/>
            <person name="Galperin M.Y."/>
            <person name="Jogler C."/>
        </authorList>
    </citation>
    <scope>NUCLEOTIDE SEQUENCE [LARGE SCALE GENOMIC DNA]</scope>
    <source>
        <strain evidence="3 4">DSM 8797</strain>
    </source>
</reference>
<dbReference type="RefSeq" id="WP_149303347.1">
    <property type="nucleotide sequence ID" value="NZ_CP042910.1"/>
</dbReference>
<evidence type="ECO:0000313" key="4">
    <source>
        <dbReference type="Proteomes" id="UP000322887"/>
    </source>
</evidence>
<dbReference type="Proteomes" id="UP000322887">
    <property type="component" value="Chromosome"/>
</dbReference>
<feature type="region of interest" description="Disordered" evidence="1">
    <location>
        <begin position="25"/>
        <end position="72"/>
    </location>
</feature>
<accession>A0ABX5YTK9</accession>
<feature type="chain" id="PRO_5045068592" evidence="2">
    <location>
        <begin position="26"/>
        <end position="352"/>
    </location>
</feature>
<gene>
    <name evidence="3" type="ORF">GmarT_49930</name>
</gene>
<dbReference type="GeneID" id="98649435"/>
<feature type="compositionally biased region" description="Low complexity" evidence="1">
    <location>
        <begin position="32"/>
        <end position="43"/>
    </location>
</feature>
<protein>
    <submittedName>
        <fullName evidence="3">Uncharacterized protein</fullName>
    </submittedName>
</protein>
<feature type="compositionally biased region" description="Basic and acidic residues" evidence="1">
    <location>
        <begin position="51"/>
        <end position="61"/>
    </location>
</feature>
<feature type="region of interest" description="Disordered" evidence="1">
    <location>
        <begin position="107"/>
        <end position="136"/>
    </location>
</feature>
<keyword evidence="4" id="KW-1185">Reference proteome</keyword>
<proteinExistence type="predicted"/>
<dbReference type="EMBL" id="CP042910">
    <property type="protein sequence ID" value="QEG19096.1"/>
    <property type="molecule type" value="Genomic_DNA"/>
</dbReference>
<organism evidence="3 4">
    <name type="scientific">Gimesia maris</name>
    <dbReference type="NCBI Taxonomy" id="122"/>
    <lineage>
        <taxon>Bacteria</taxon>
        <taxon>Pseudomonadati</taxon>
        <taxon>Planctomycetota</taxon>
        <taxon>Planctomycetia</taxon>
        <taxon>Planctomycetales</taxon>
        <taxon>Planctomycetaceae</taxon>
        <taxon>Gimesia</taxon>
    </lineage>
</organism>
<sequence length="352" mass="40068">MNFSKSVLYTSAFGLAVALVVPAQADDKTRSQQDQSSQKSAQKQSRHSKDKPHSQRGDRARQQSSTDRNQNRYHLDMEGWVHVGVDYDRDGMYDAVETIFLYDLEKAQNQSRQRSQARRGSARLQRGERGQRAQQVQLTGKIKNLQEKKMTSSDQKQMVAKLKTDEGKTLRVCLGTKEKVSQLDLEKGDEINVKGVRARINDEAAVMAQFVSFEGESIQNQLPQQQRLRKFQGTIQNTRKTSFRGRNGRFLVADLALNGQEKTRRVNLGPASEFEDVEISEGTSIKLLAREGRINNQEALIAQLIRVNGQSIDVREPTRRTIRGEMKSRKSLEARETRQETADSNRDEQSTR</sequence>
<name>A0ABX5YTK9_9PLAN</name>
<keyword evidence="2" id="KW-0732">Signal</keyword>
<feature type="signal peptide" evidence="2">
    <location>
        <begin position="1"/>
        <end position="25"/>
    </location>
</feature>
<feature type="region of interest" description="Disordered" evidence="1">
    <location>
        <begin position="321"/>
        <end position="352"/>
    </location>
</feature>
<evidence type="ECO:0000313" key="3">
    <source>
        <dbReference type="EMBL" id="QEG19096.1"/>
    </source>
</evidence>
<evidence type="ECO:0000256" key="1">
    <source>
        <dbReference type="SAM" id="MobiDB-lite"/>
    </source>
</evidence>